<evidence type="ECO:0000256" key="1">
    <source>
        <dbReference type="SAM" id="MobiDB-lite"/>
    </source>
</evidence>
<evidence type="ECO:0000313" key="2">
    <source>
        <dbReference type="EMBL" id="CAK0817504.1"/>
    </source>
</evidence>
<proteinExistence type="predicted"/>
<evidence type="ECO:0000313" key="3">
    <source>
        <dbReference type="Proteomes" id="UP001189429"/>
    </source>
</evidence>
<protein>
    <submittedName>
        <fullName evidence="2">Uncharacterized protein</fullName>
    </submittedName>
</protein>
<accession>A0ABN9REQ2</accession>
<feature type="non-terminal residue" evidence="2">
    <location>
        <position position="537"/>
    </location>
</feature>
<gene>
    <name evidence="2" type="ORF">PCOR1329_LOCUS20107</name>
</gene>
<comment type="caution">
    <text evidence="2">The sequence shown here is derived from an EMBL/GenBank/DDBJ whole genome shotgun (WGS) entry which is preliminary data.</text>
</comment>
<keyword evidence="3" id="KW-1185">Reference proteome</keyword>
<sequence>MVYCTGASRWGAGVARCPRAREGAQDAGHYSERMRYSAAHEAVPKPWDSAVKCPVSGGVTASPQDSEIPKAPFPEVPKSEFGGDWSLVMSQKRSRTEVQVVLEARALVLTVKHVARNISNFGHEHLILNDSMAPILAVTKDRSPSPGMLQCCRQIAALHLGSNYYVGWRWVPSELNAADAASRGRVGAVRFDAAPTPVAAFGPDRLRVLRDGFCGAERGDVPGRGRAARGCPADPTPRARGRPGGLGHSPRPWVPRWLQSVRQTSFLELQSIAPKAALDHRAYVSAFHERCKERGLVEDFDRFLTSREKFFAGKLACAPRKLMAGLRYSWTFQFGATLEPPRSTRGLTGWKHMVPAQSRRPCPWVGLRLCAQRMIGAGQVLEAMASIIAFTFYFRPRERLRLKGQPIAAPASSRGGQPTEAGALRSILLRPQEGADTSKTGKAKTPSDALVFPFGQAQWTRALKAAALAGNLSLLGEFSLCRLRHGGVSHDLLFKVRSLFGAKKRGHWASGRSLARYERGGRINEQLSLLDLRALPS</sequence>
<reference evidence="2" key="1">
    <citation type="submission" date="2023-10" db="EMBL/GenBank/DDBJ databases">
        <authorList>
            <person name="Chen Y."/>
            <person name="Shah S."/>
            <person name="Dougan E. K."/>
            <person name="Thang M."/>
            <person name="Chan C."/>
        </authorList>
    </citation>
    <scope>NUCLEOTIDE SEQUENCE [LARGE SCALE GENOMIC DNA]</scope>
</reference>
<name>A0ABN9REQ2_9DINO</name>
<dbReference type="EMBL" id="CAUYUJ010006480">
    <property type="protein sequence ID" value="CAK0817504.1"/>
    <property type="molecule type" value="Genomic_DNA"/>
</dbReference>
<dbReference type="Proteomes" id="UP001189429">
    <property type="component" value="Unassembled WGS sequence"/>
</dbReference>
<organism evidence="2 3">
    <name type="scientific">Prorocentrum cordatum</name>
    <dbReference type="NCBI Taxonomy" id="2364126"/>
    <lineage>
        <taxon>Eukaryota</taxon>
        <taxon>Sar</taxon>
        <taxon>Alveolata</taxon>
        <taxon>Dinophyceae</taxon>
        <taxon>Prorocentrales</taxon>
        <taxon>Prorocentraceae</taxon>
        <taxon>Prorocentrum</taxon>
    </lineage>
</organism>
<feature type="region of interest" description="Disordered" evidence="1">
    <location>
        <begin position="225"/>
        <end position="247"/>
    </location>
</feature>